<reference evidence="2" key="1">
    <citation type="journal article" date="2021" name="Open Biol.">
        <title>Shared evolutionary footprints suggest mitochondrial oxidative damage underlies multiple complex I losses in fungi.</title>
        <authorList>
            <person name="Schikora-Tamarit M.A."/>
            <person name="Marcet-Houben M."/>
            <person name="Nosek J."/>
            <person name="Gabaldon T."/>
        </authorList>
    </citation>
    <scope>NUCLEOTIDE SEQUENCE</scope>
    <source>
        <strain evidence="2">NCAIM Y.01608</strain>
    </source>
</reference>
<evidence type="ECO:0000313" key="3">
    <source>
        <dbReference type="Proteomes" id="UP000788993"/>
    </source>
</evidence>
<gene>
    <name evidence="2" type="ORF">OGATHE_005076</name>
</gene>
<evidence type="ECO:0000313" key="2">
    <source>
        <dbReference type="EMBL" id="KAH3660744.1"/>
    </source>
</evidence>
<evidence type="ECO:0000259" key="1">
    <source>
        <dbReference type="Pfam" id="PF00485"/>
    </source>
</evidence>
<dbReference type="Proteomes" id="UP000788993">
    <property type="component" value="Unassembled WGS sequence"/>
</dbReference>
<dbReference type="PANTHER" id="PTHR10285">
    <property type="entry name" value="URIDINE KINASE"/>
    <property type="match status" value="1"/>
</dbReference>
<dbReference type="Gene3D" id="3.40.50.300">
    <property type="entry name" value="P-loop containing nucleotide triphosphate hydrolases"/>
    <property type="match status" value="1"/>
</dbReference>
<feature type="domain" description="Phosphoribulokinase/uridine kinase" evidence="1">
    <location>
        <begin position="4"/>
        <end position="153"/>
    </location>
</feature>
<sequence length="235" mass="27619">MSLIIGVSGASSSGKTTVAKTLRDLFPNSILLHEDDFYYPDDQIPFNQELQEYDWDCPEAVNFEKLKDTLRNFKRDPKFQFTESSKESVDVSITLNPQIERKIKETVGHLSLPRIVFIDGFLLYHDREILDLLDVCLFYKTDYDTLKNRRQNRQYTIDNGIWTDPPGYFEKIVWPQYYKNHTHLFENAYDNEQQLKENTAKIVEPRIVAFDNDNSTEFNQLILQTARMICRGLSL</sequence>
<dbReference type="GO" id="GO:0016301">
    <property type="term" value="F:kinase activity"/>
    <property type="evidence" value="ECO:0007669"/>
    <property type="project" value="InterPro"/>
</dbReference>
<dbReference type="InterPro" id="IPR027417">
    <property type="entry name" value="P-loop_NTPase"/>
</dbReference>
<dbReference type="AlphaFoldDB" id="A0A9P8NWJ5"/>
<accession>A0A9P8NWJ5</accession>
<dbReference type="PRINTS" id="PR00988">
    <property type="entry name" value="URIDINKINASE"/>
</dbReference>
<name>A0A9P8NWJ5_9ASCO</name>
<comment type="caution">
    <text evidence="2">The sequence shown here is derived from an EMBL/GenBank/DDBJ whole genome shotgun (WGS) entry which is preliminary data.</text>
</comment>
<dbReference type="InterPro" id="IPR006083">
    <property type="entry name" value="PRK/URK"/>
</dbReference>
<dbReference type="Pfam" id="PF00485">
    <property type="entry name" value="PRK"/>
    <property type="match status" value="1"/>
</dbReference>
<dbReference type="CDD" id="cd02024">
    <property type="entry name" value="NRK1"/>
    <property type="match status" value="1"/>
</dbReference>
<reference evidence="2" key="2">
    <citation type="submission" date="2021-01" db="EMBL/GenBank/DDBJ databases">
        <authorList>
            <person name="Schikora-Tamarit M.A."/>
        </authorList>
    </citation>
    <scope>NUCLEOTIDE SEQUENCE</scope>
    <source>
        <strain evidence="2">NCAIM Y.01608</strain>
    </source>
</reference>
<organism evidence="2 3">
    <name type="scientific">Ogataea polymorpha</name>
    <dbReference type="NCBI Taxonomy" id="460523"/>
    <lineage>
        <taxon>Eukaryota</taxon>
        <taxon>Fungi</taxon>
        <taxon>Dikarya</taxon>
        <taxon>Ascomycota</taxon>
        <taxon>Saccharomycotina</taxon>
        <taxon>Pichiomycetes</taxon>
        <taxon>Pichiales</taxon>
        <taxon>Pichiaceae</taxon>
        <taxon>Ogataea</taxon>
    </lineage>
</organism>
<keyword evidence="3" id="KW-1185">Reference proteome</keyword>
<proteinExistence type="predicted"/>
<dbReference type="EMBL" id="JAEUBD010001468">
    <property type="protein sequence ID" value="KAH3660744.1"/>
    <property type="molecule type" value="Genomic_DNA"/>
</dbReference>
<dbReference type="GO" id="GO:0005524">
    <property type="term" value="F:ATP binding"/>
    <property type="evidence" value="ECO:0007669"/>
    <property type="project" value="InterPro"/>
</dbReference>
<protein>
    <recommendedName>
        <fullName evidence="1">Phosphoribulokinase/uridine kinase domain-containing protein</fullName>
    </recommendedName>
</protein>
<dbReference type="SUPFAM" id="SSF52540">
    <property type="entry name" value="P-loop containing nucleoside triphosphate hydrolases"/>
    <property type="match status" value="1"/>
</dbReference>